<evidence type="ECO:0000313" key="11">
    <source>
        <dbReference type="RefSeq" id="XP_022086297.1"/>
    </source>
</evidence>
<dbReference type="KEGG" id="aplc:110976904"/>
<feature type="compositionally biased region" description="Basic and acidic residues" evidence="7">
    <location>
        <begin position="1108"/>
        <end position="1120"/>
    </location>
</feature>
<feature type="transmembrane region" description="Helical" evidence="8">
    <location>
        <begin position="403"/>
        <end position="423"/>
    </location>
</feature>
<organism evidence="10 11">
    <name type="scientific">Acanthaster planci</name>
    <name type="common">Crown-of-thorns starfish</name>
    <dbReference type="NCBI Taxonomy" id="133434"/>
    <lineage>
        <taxon>Eukaryota</taxon>
        <taxon>Metazoa</taxon>
        <taxon>Echinodermata</taxon>
        <taxon>Eleutherozoa</taxon>
        <taxon>Asterozoa</taxon>
        <taxon>Asteroidea</taxon>
        <taxon>Valvatacea</taxon>
        <taxon>Valvatida</taxon>
        <taxon>Acanthasteridae</taxon>
        <taxon>Acanthaster</taxon>
    </lineage>
</organism>
<dbReference type="PANTHER" id="PTHR45951:SF3">
    <property type="entry name" value="PROTEIN DISPATCHED"/>
    <property type="match status" value="1"/>
</dbReference>
<feature type="transmembrane region" description="Helical" evidence="8">
    <location>
        <begin position="39"/>
        <end position="62"/>
    </location>
</feature>
<name>A0A8B7Y196_ACAPL</name>
<keyword evidence="3 8" id="KW-1133">Transmembrane helix</keyword>
<gene>
    <name evidence="11" type="primary">LOC110976904</name>
</gene>
<dbReference type="GO" id="GO:0022857">
    <property type="term" value="F:transmembrane transporter activity"/>
    <property type="evidence" value="ECO:0007669"/>
    <property type="project" value="TreeGrafter"/>
</dbReference>
<dbReference type="GO" id="GO:0016020">
    <property type="term" value="C:membrane"/>
    <property type="evidence" value="ECO:0007669"/>
    <property type="project" value="UniProtKB-SubCell"/>
</dbReference>
<feature type="transmembrane region" description="Helical" evidence="8">
    <location>
        <begin position="806"/>
        <end position="827"/>
    </location>
</feature>
<evidence type="ECO:0000256" key="3">
    <source>
        <dbReference type="ARBA" id="ARBA00022989"/>
    </source>
</evidence>
<feature type="compositionally biased region" description="Polar residues" evidence="7">
    <location>
        <begin position="11"/>
        <end position="20"/>
    </location>
</feature>
<feature type="compositionally biased region" description="Basic and acidic residues" evidence="7">
    <location>
        <begin position="1201"/>
        <end position="1218"/>
    </location>
</feature>
<evidence type="ECO:0000256" key="6">
    <source>
        <dbReference type="ARBA" id="ARBA00038046"/>
    </source>
</evidence>
<feature type="region of interest" description="Disordered" evidence="7">
    <location>
        <begin position="1"/>
        <end position="20"/>
    </location>
</feature>
<keyword evidence="10" id="KW-1185">Reference proteome</keyword>
<dbReference type="OMA" id="ANTWMES"/>
<sequence>MDESIEKGDTNSDSGQNGSKGTTAAFSISDSYARFLTNFWYVICILAFATMTECGTIVFTLYKFPDLSDPEKGFEARGTVISARLRSFGNMLYRSDDYLVQQAIPPAFSGETSFDSHLSCLPEAASRADQYQPTIWFSASLWDWDKRVAKVIFEGVDGRDMLSASSLKSVCSAETNLISSHPMYQSNCLCHDAGRCSSTWSLGNYVALLSNKTSCQDITDSDVEQVIMLLEQCVSIFHNRTRSEVEDSRDFHTMPAECAQHDFALHTMLFFLLPSNFSESILKNESATADVAAVFFPVNTSERSALEAIYRDNLQGCSCSDGITKLKAVDFSLKYSSFSSLLLADSLYLGIGVLGIFILIWTYTGSFIVTLASLFNIAYSLVMAYFLYTVVFARPIFTFNNTIATILVIGIGADDAFVFMDLWKKSVSEIGENDLVALTRETLRHAATTMCVTSFTTTAALYACIISDITAIKCFGVFAGTAILMNLFLTLSITPAFVIVSHKLTNCTCRPKGKDDKEVATSHYTSNCVTHRQRLLEFLRWFFEGTLPSVVFRLRYVWIVIYLLFVAGGAVVIFYNPGLKLPSVEENQLLIRSHHFEQYDFTYKGKFSFSRENKLNVLGFLVWGVEAVDNGNLWDPDDWGTFNPHEAFRFSSPSDQEWLLDFCKDLKNQTFFKPDGLYLCFIETMKLVMGWKCLVHPITGQDASPCCGQTFPFPESVFNICLSRFHDAGYIPTIRYRINSSELAVLTVPFTMPYKESLSYAVNDELWTLANTWMESRMKSAPLHLQHGWFVPATTDIGFYDLQKSLASGTVFSILLTLGLGSLILIFTIQNVILAISATITIASTVIVTTAVLVLIGWELNIVESIVITLSVGLSVDFTIHYGVTYRLAPYHDRKSRTRYSLSTISGAISLAALSTFLAGAFMMPATVYGYVQFGIFLMIVMVVSWTYSTLFFQSLGFVIGPQYTTGNLPCSSLCGCFGYNDNRKDAPNTENPEPGIEDFATCDDPLSENDSMITNRRCLEMYGLTGNQSTLEGVYYGETETTKFIDQGRYMLKQRHSEFLTPIPESIVSSREYEVCSSNKLPTKANIYEVHEQSTKSTECVSGGNTAERDTPSSKKPAESLENDSVDYQVSHSENVQPHSRLNAHHSNRLKTTETLVKVHEQSTKEVRFLCESESQISKLSFDESPVDHPDLETNNTPPELHHHQTENLEETRKPQEDDTVSS</sequence>
<evidence type="ECO:0000256" key="8">
    <source>
        <dbReference type="SAM" id="Phobius"/>
    </source>
</evidence>
<dbReference type="OrthoDB" id="193905at2759"/>
<keyword evidence="2 8" id="KW-0812">Transmembrane</keyword>
<evidence type="ECO:0000256" key="5">
    <source>
        <dbReference type="ARBA" id="ARBA00023180"/>
    </source>
</evidence>
<dbReference type="PROSITE" id="PS50156">
    <property type="entry name" value="SSD"/>
    <property type="match status" value="1"/>
</dbReference>
<dbReference type="GO" id="GO:0007224">
    <property type="term" value="P:smoothened signaling pathway"/>
    <property type="evidence" value="ECO:0007669"/>
    <property type="project" value="TreeGrafter"/>
</dbReference>
<dbReference type="Gene3D" id="1.20.1640.10">
    <property type="entry name" value="Multidrug efflux transporter AcrB transmembrane domain"/>
    <property type="match status" value="2"/>
</dbReference>
<feature type="transmembrane region" description="Helical" evidence="8">
    <location>
        <begin position="900"/>
        <end position="922"/>
    </location>
</feature>
<feature type="transmembrane region" description="Helical" evidence="8">
    <location>
        <begin position="341"/>
        <end position="361"/>
    </location>
</feature>
<proteinExistence type="inferred from homology"/>
<dbReference type="InterPro" id="IPR053958">
    <property type="entry name" value="HMGCR/SNAP/NPC1-like_SSD"/>
</dbReference>
<feature type="region of interest" description="Disordered" evidence="7">
    <location>
        <begin position="1094"/>
        <end position="1124"/>
    </location>
</feature>
<keyword evidence="4 8" id="KW-0472">Membrane</keyword>
<feature type="domain" description="SSD" evidence="9">
    <location>
        <begin position="367"/>
        <end position="500"/>
    </location>
</feature>
<feature type="transmembrane region" description="Helical" evidence="8">
    <location>
        <begin position="556"/>
        <end position="575"/>
    </location>
</feature>
<accession>A0A8B7Y196</accession>
<feature type="transmembrane region" description="Helical" evidence="8">
    <location>
        <begin position="862"/>
        <end position="880"/>
    </location>
</feature>
<evidence type="ECO:0000256" key="1">
    <source>
        <dbReference type="ARBA" id="ARBA00004141"/>
    </source>
</evidence>
<dbReference type="PANTHER" id="PTHR45951">
    <property type="entry name" value="PROTEIN DISPATCHED-RELATED"/>
    <property type="match status" value="1"/>
</dbReference>
<feature type="transmembrane region" description="Helical" evidence="8">
    <location>
        <begin position="477"/>
        <end position="500"/>
    </location>
</feature>
<feature type="transmembrane region" description="Helical" evidence="8">
    <location>
        <begin position="367"/>
        <end position="391"/>
    </location>
</feature>
<feature type="compositionally biased region" description="Polar residues" evidence="7">
    <location>
        <begin position="1096"/>
        <end position="1106"/>
    </location>
</feature>
<feature type="transmembrane region" description="Helical" evidence="8">
    <location>
        <begin position="443"/>
        <end position="465"/>
    </location>
</feature>
<dbReference type="InterPro" id="IPR000731">
    <property type="entry name" value="SSD"/>
</dbReference>
<dbReference type="Pfam" id="PF12349">
    <property type="entry name" value="Sterol-sensing"/>
    <property type="match status" value="1"/>
</dbReference>
<dbReference type="AlphaFoldDB" id="A0A8B7Y196"/>
<feature type="compositionally biased region" description="Basic and acidic residues" evidence="7">
    <location>
        <begin position="1"/>
        <end position="10"/>
    </location>
</feature>
<dbReference type="GeneID" id="110976904"/>
<feature type="region of interest" description="Disordered" evidence="7">
    <location>
        <begin position="1181"/>
        <end position="1224"/>
    </location>
</feature>
<comment type="subcellular location">
    <subcellularLocation>
        <location evidence="1">Membrane</location>
        <topology evidence="1">Multi-pass membrane protein</topology>
    </subcellularLocation>
</comment>
<dbReference type="RefSeq" id="XP_022086297.1">
    <property type="nucleotide sequence ID" value="XM_022230605.1"/>
</dbReference>
<evidence type="ECO:0000256" key="4">
    <source>
        <dbReference type="ARBA" id="ARBA00023136"/>
    </source>
</evidence>
<protein>
    <submittedName>
        <fullName evidence="11">Protein dispatched homolog 1-like</fullName>
    </submittedName>
</protein>
<dbReference type="Proteomes" id="UP000694845">
    <property type="component" value="Unplaced"/>
</dbReference>
<feature type="transmembrane region" description="Helical" evidence="8">
    <location>
        <begin position="928"/>
        <end position="948"/>
    </location>
</feature>
<comment type="similarity">
    <text evidence="6">Belongs to the dispatched family.</text>
</comment>
<evidence type="ECO:0000256" key="7">
    <source>
        <dbReference type="SAM" id="MobiDB-lite"/>
    </source>
</evidence>
<dbReference type="InterPro" id="IPR052081">
    <property type="entry name" value="Dispatched_Hh_regulator"/>
</dbReference>
<evidence type="ECO:0000313" key="10">
    <source>
        <dbReference type="Proteomes" id="UP000694845"/>
    </source>
</evidence>
<keyword evidence="5" id="KW-0325">Glycoprotein</keyword>
<evidence type="ECO:0000256" key="2">
    <source>
        <dbReference type="ARBA" id="ARBA00022692"/>
    </source>
</evidence>
<reference evidence="11" key="1">
    <citation type="submission" date="2025-08" db="UniProtKB">
        <authorList>
            <consortium name="RefSeq"/>
        </authorList>
    </citation>
    <scope>IDENTIFICATION</scope>
</reference>
<evidence type="ECO:0000259" key="9">
    <source>
        <dbReference type="PROSITE" id="PS50156"/>
    </source>
</evidence>
<dbReference type="SUPFAM" id="SSF82866">
    <property type="entry name" value="Multidrug efflux transporter AcrB transmembrane domain"/>
    <property type="match status" value="2"/>
</dbReference>
<feature type="transmembrane region" description="Helical" evidence="8">
    <location>
        <begin position="834"/>
        <end position="856"/>
    </location>
</feature>